<gene>
    <name evidence="3" type="ORF">CLO192961_LOCUS252181</name>
</gene>
<evidence type="ECO:0000256" key="1">
    <source>
        <dbReference type="SAM" id="MobiDB-lite"/>
    </source>
</evidence>
<proteinExistence type="predicted"/>
<sequence>MDGGGNFHGHTHRSLGDRNEGVDISSTRAEPTEADLTDDEVNERKAYTDPKHNPNNDKEKSSEAPLAHPVPTQRRRAIIGDEQGGPSSQPEASIEQIPHPSAPVSMTPGELHQNYDGENSPVPPRSSFTRPHATASATNEPGPRTEAPQRFLRSHGLVYQNYYEYGNHPQNEALKFGIPMIPLIPDTQAMNRNGTSNHEPRPGQTHTPAFMESKAWAYLKLVLHVFLVLVSISSLGLILSLIPNRDLISSSVLFSFPVPAIAIGWGFLEIMAFIFILKGRPGPGILNGILPLGQLGLSLVLALACVVAAYLQWSSISSIDRRCSRSSSRTLVYNNWQELCQTQWVDKKPSVMAIAIINIVTAAVYVVLFVIACIDTIYGKEEEE</sequence>
<keyword evidence="2" id="KW-0472">Membrane</keyword>
<feature type="transmembrane region" description="Helical" evidence="2">
    <location>
        <begin position="289"/>
        <end position="311"/>
    </location>
</feature>
<dbReference type="EMBL" id="CABFNS010000798">
    <property type="protein sequence ID" value="VUC29129.1"/>
    <property type="molecule type" value="Genomic_DNA"/>
</dbReference>
<feature type="transmembrane region" description="Helical" evidence="2">
    <location>
        <begin position="351"/>
        <end position="374"/>
    </location>
</feature>
<feature type="region of interest" description="Disordered" evidence="1">
    <location>
        <begin position="1"/>
        <end position="147"/>
    </location>
</feature>
<keyword evidence="4" id="KW-1185">Reference proteome</keyword>
<evidence type="ECO:0000313" key="4">
    <source>
        <dbReference type="Proteomes" id="UP000766486"/>
    </source>
</evidence>
<evidence type="ECO:0000256" key="2">
    <source>
        <dbReference type="SAM" id="Phobius"/>
    </source>
</evidence>
<protein>
    <recommendedName>
        <fullName evidence="5">MARVEL domain-containing protein</fullName>
    </recommendedName>
</protein>
<evidence type="ECO:0000313" key="3">
    <source>
        <dbReference type="EMBL" id="VUC29129.1"/>
    </source>
</evidence>
<feature type="transmembrane region" description="Helical" evidence="2">
    <location>
        <begin position="221"/>
        <end position="242"/>
    </location>
</feature>
<reference evidence="3 4" key="1">
    <citation type="submission" date="2019-06" db="EMBL/GenBank/DDBJ databases">
        <authorList>
            <person name="Broberg M."/>
        </authorList>
    </citation>
    <scope>NUCLEOTIDE SEQUENCE [LARGE SCALE GENOMIC DNA]</scope>
</reference>
<keyword evidence="2" id="KW-1133">Transmembrane helix</keyword>
<evidence type="ECO:0008006" key="5">
    <source>
        <dbReference type="Google" id="ProtNLM"/>
    </source>
</evidence>
<keyword evidence="2" id="KW-0812">Transmembrane</keyword>
<organism evidence="3 4">
    <name type="scientific">Bionectria ochroleuca</name>
    <name type="common">Gliocladium roseum</name>
    <dbReference type="NCBI Taxonomy" id="29856"/>
    <lineage>
        <taxon>Eukaryota</taxon>
        <taxon>Fungi</taxon>
        <taxon>Dikarya</taxon>
        <taxon>Ascomycota</taxon>
        <taxon>Pezizomycotina</taxon>
        <taxon>Sordariomycetes</taxon>
        <taxon>Hypocreomycetidae</taxon>
        <taxon>Hypocreales</taxon>
        <taxon>Bionectriaceae</taxon>
        <taxon>Clonostachys</taxon>
    </lineage>
</organism>
<feature type="transmembrane region" description="Helical" evidence="2">
    <location>
        <begin position="254"/>
        <end position="277"/>
    </location>
</feature>
<accession>A0ABY6UDB3</accession>
<name>A0ABY6UDB3_BIOOC</name>
<comment type="caution">
    <text evidence="3">The sequence shown here is derived from an EMBL/GenBank/DDBJ whole genome shotgun (WGS) entry which is preliminary data.</text>
</comment>
<feature type="compositionally biased region" description="Basic and acidic residues" evidence="1">
    <location>
        <begin position="42"/>
        <end position="62"/>
    </location>
</feature>
<dbReference type="Proteomes" id="UP000766486">
    <property type="component" value="Unassembled WGS sequence"/>
</dbReference>
<feature type="compositionally biased region" description="Acidic residues" evidence="1">
    <location>
        <begin position="32"/>
        <end position="41"/>
    </location>
</feature>